<evidence type="ECO:0000313" key="2">
    <source>
        <dbReference type="Proteomes" id="UP001215598"/>
    </source>
</evidence>
<name>A0AAD7K5G1_9AGAR</name>
<sequence>MPGFQIVQASLVFEHMFGGLQFCTIPHALRHLQLPQYALLPSINFLCLLCQPPESVNVGIKLSAADSLVFKRLDGYREDVIEAVKAFGAKKKKGRGEVQDIGSEDENSD</sequence>
<dbReference type="AlphaFoldDB" id="A0AAD7K5G1"/>
<keyword evidence="2" id="KW-1185">Reference proteome</keyword>
<comment type="caution">
    <text evidence="1">The sequence shown here is derived from an EMBL/GenBank/DDBJ whole genome shotgun (WGS) entry which is preliminary data.</text>
</comment>
<dbReference type="Proteomes" id="UP001215598">
    <property type="component" value="Unassembled WGS sequence"/>
</dbReference>
<evidence type="ECO:0000313" key="1">
    <source>
        <dbReference type="EMBL" id="KAJ7777064.1"/>
    </source>
</evidence>
<dbReference type="EMBL" id="JARKIB010000008">
    <property type="protein sequence ID" value="KAJ7777064.1"/>
    <property type="molecule type" value="Genomic_DNA"/>
</dbReference>
<accession>A0AAD7K5G1</accession>
<reference evidence="1" key="1">
    <citation type="submission" date="2023-03" db="EMBL/GenBank/DDBJ databases">
        <title>Massive genome expansion in bonnet fungi (Mycena s.s.) driven by repeated elements and novel gene families across ecological guilds.</title>
        <authorList>
            <consortium name="Lawrence Berkeley National Laboratory"/>
            <person name="Harder C.B."/>
            <person name="Miyauchi S."/>
            <person name="Viragh M."/>
            <person name="Kuo A."/>
            <person name="Thoen E."/>
            <person name="Andreopoulos B."/>
            <person name="Lu D."/>
            <person name="Skrede I."/>
            <person name="Drula E."/>
            <person name="Henrissat B."/>
            <person name="Morin E."/>
            <person name="Kohler A."/>
            <person name="Barry K."/>
            <person name="LaButti K."/>
            <person name="Morin E."/>
            <person name="Salamov A."/>
            <person name="Lipzen A."/>
            <person name="Mereny Z."/>
            <person name="Hegedus B."/>
            <person name="Baldrian P."/>
            <person name="Stursova M."/>
            <person name="Weitz H."/>
            <person name="Taylor A."/>
            <person name="Grigoriev I.V."/>
            <person name="Nagy L.G."/>
            <person name="Martin F."/>
            <person name="Kauserud H."/>
        </authorList>
    </citation>
    <scope>NUCLEOTIDE SEQUENCE</scope>
    <source>
        <strain evidence="1">CBHHK182m</strain>
    </source>
</reference>
<gene>
    <name evidence="1" type="ORF">B0H16DRAFT_1449209</name>
</gene>
<protein>
    <submittedName>
        <fullName evidence="1">Uncharacterized protein</fullName>
    </submittedName>
</protein>
<organism evidence="1 2">
    <name type="scientific">Mycena metata</name>
    <dbReference type="NCBI Taxonomy" id="1033252"/>
    <lineage>
        <taxon>Eukaryota</taxon>
        <taxon>Fungi</taxon>
        <taxon>Dikarya</taxon>
        <taxon>Basidiomycota</taxon>
        <taxon>Agaricomycotina</taxon>
        <taxon>Agaricomycetes</taxon>
        <taxon>Agaricomycetidae</taxon>
        <taxon>Agaricales</taxon>
        <taxon>Marasmiineae</taxon>
        <taxon>Mycenaceae</taxon>
        <taxon>Mycena</taxon>
    </lineage>
</organism>
<proteinExistence type="predicted"/>